<feature type="transmembrane region" description="Helical" evidence="7">
    <location>
        <begin position="55"/>
        <end position="73"/>
    </location>
</feature>
<accession>A0A1B1S1K2</accession>
<proteinExistence type="predicted"/>
<evidence type="ECO:0000259" key="8">
    <source>
        <dbReference type="PROSITE" id="PS50850"/>
    </source>
</evidence>
<keyword evidence="10" id="KW-1185">Reference proteome</keyword>
<dbReference type="OrthoDB" id="9793283at2"/>
<protein>
    <recommendedName>
        <fullName evidence="8">Major facilitator superfamily (MFS) profile domain-containing protein</fullName>
    </recommendedName>
</protein>
<gene>
    <name evidence="9" type="ORF">I858_008745</name>
</gene>
<dbReference type="EMBL" id="CP016540">
    <property type="protein sequence ID" value="ANU27077.1"/>
    <property type="molecule type" value="Genomic_DNA"/>
</dbReference>
<keyword evidence="4 7" id="KW-0812">Transmembrane</keyword>
<keyword evidence="5 7" id="KW-1133">Transmembrane helix</keyword>
<keyword evidence="6 7" id="KW-0472">Membrane</keyword>
<feature type="transmembrane region" description="Helical" evidence="7">
    <location>
        <begin position="146"/>
        <end position="169"/>
    </location>
</feature>
<evidence type="ECO:0000256" key="4">
    <source>
        <dbReference type="ARBA" id="ARBA00022692"/>
    </source>
</evidence>
<dbReference type="AlphaFoldDB" id="A0A1B1S1K2"/>
<keyword evidence="3" id="KW-1003">Cell membrane</keyword>
<feature type="transmembrane region" description="Helical" evidence="7">
    <location>
        <begin position="175"/>
        <end position="195"/>
    </location>
</feature>
<name>A0A1B1S1K2_9BACL</name>
<evidence type="ECO:0000256" key="2">
    <source>
        <dbReference type="ARBA" id="ARBA00022448"/>
    </source>
</evidence>
<evidence type="ECO:0000313" key="10">
    <source>
        <dbReference type="Proteomes" id="UP000053354"/>
    </source>
</evidence>
<evidence type="ECO:0000313" key="9">
    <source>
        <dbReference type="EMBL" id="ANU27077.1"/>
    </source>
</evidence>
<organism evidence="9 10">
    <name type="scientific">Planococcus versutus</name>
    <dbReference type="NCBI Taxonomy" id="1302659"/>
    <lineage>
        <taxon>Bacteria</taxon>
        <taxon>Bacillati</taxon>
        <taxon>Bacillota</taxon>
        <taxon>Bacilli</taxon>
        <taxon>Bacillales</taxon>
        <taxon>Caryophanaceae</taxon>
        <taxon>Planococcus</taxon>
    </lineage>
</organism>
<dbReference type="InterPro" id="IPR011701">
    <property type="entry name" value="MFS"/>
</dbReference>
<dbReference type="PANTHER" id="PTHR23517:SF3">
    <property type="entry name" value="INTEGRAL MEMBRANE TRANSPORT PROTEIN"/>
    <property type="match status" value="1"/>
</dbReference>
<feature type="transmembrane region" description="Helical" evidence="7">
    <location>
        <begin position="293"/>
        <end position="310"/>
    </location>
</feature>
<feature type="transmembrane region" description="Helical" evidence="7">
    <location>
        <begin position="262"/>
        <end position="281"/>
    </location>
</feature>
<feature type="transmembrane region" description="Helical" evidence="7">
    <location>
        <begin position="352"/>
        <end position="374"/>
    </location>
</feature>
<evidence type="ECO:0000256" key="3">
    <source>
        <dbReference type="ARBA" id="ARBA00022475"/>
    </source>
</evidence>
<dbReference type="RefSeq" id="WP_049693715.1">
    <property type="nucleotide sequence ID" value="NZ_CP016540.2"/>
</dbReference>
<dbReference type="SUPFAM" id="SSF103473">
    <property type="entry name" value="MFS general substrate transporter"/>
    <property type="match status" value="1"/>
</dbReference>
<feature type="transmembrane region" description="Helical" evidence="7">
    <location>
        <begin position="380"/>
        <end position="399"/>
    </location>
</feature>
<feature type="domain" description="Major facilitator superfamily (MFS) profile" evidence="8">
    <location>
        <begin position="19"/>
        <end position="405"/>
    </location>
</feature>
<evidence type="ECO:0000256" key="7">
    <source>
        <dbReference type="SAM" id="Phobius"/>
    </source>
</evidence>
<keyword evidence="2" id="KW-0813">Transport</keyword>
<dbReference type="PROSITE" id="PS50850">
    <property type="entry name" value="MFS"/>
    <property type="match status" value="1"/>
</dbReference>
<dbReference type="InterPro" id="IPR036259">
    <property type="entry name" value="MFS_trans_sf"/>
</dbReference>
<dbReference type="KEGG" id="pll:I858_008745"/>
<evidence type="ECO:0000256" key="1">
    <source>
        <dbReference type="ARBA" id="ARBA00004651"/>
    </source>
</evidence>
<dbReference type="PANTHER" id="PTHR23517">
    <property type="entry name" value="RESISTANCE PROTEIN MDTM, PUTATIVE-RELATED-RELATED"/>
    <property type="match status" value="1"/>
</dbReference>
<feature type="transmembrane region" description="Helical" evidence="7">
    <location>
        <begin position="316"/>
        <end position="332"/>
    </location>
</feature>
<feature type="transmembrane region" description="Helical" evidence="7">
    <location>
        <begin position="85"/>
        <end position="103"/>
    </location>
</feature>
<dbReference type="GO" id="GO:0022857">
    <property type="term" value="F:transmembrane transporter activity"/>
    <property type="evidence" value="ECO:0007669"/>
    <property type="project" value="InterPro"/>
</dbReference>
<dbReference type="Gene3D" id="1.20.1250.20">
    <property type="entry name" value="MFS general substrate transporter like domains"/>
    <property type="match status" value="1"/>
</dbReference>
<dbReference type="GO" id="GO:0005886">
    <property type="term" value="C:plasma membrane"/>
    <property type="evidence" value="ECO:0007669"/>
    <property type="project" value="UniProtKB-SubCell"/>
</dbReference>
<reference evidence="9" key="1">
    <citation type="submission" date="2016-10" db="EMBL/GenBank/DDBJ databases">
        <authorList>
            <person name="See-Too W.S."/>
        </authorList>
    </citation>
    <scope>NUCLEOTIDE SEQUENCE</scope>
    <source>
        <strain evidence="9">L10.15</strain>
    </source>
</reference>
<sequence length="424" mass="46902">MSSKLSKIKERYRQIPFLVWSLLLANIIFNTFRFMSMPFMAIYFSEKLNLTPAEVGVLIGISPLSSLVFSVVGGRIADRFGIHKVYPIALLIPAASLIGYIVFENYLVIALFSVLAGIGWTVYNSTSNSILALHTPKAHTEVVFGYNYWVINLGGVIGPLLGVLVIEMGSYETPIVLFSIILVALAGSMIGLFRVKKADISAHYIEAEKELAGSTSIFTLLTKDRVLIWLMLSYFFIFFIEAQVDTNIAQYLNGSFEDGVRLFGLLVAMMTGLIVVLQPIITHVFSRFSNVRSFVFGNSLYFLGFLILLFLNNFTYAWFISFAFITIGEMIVAPRMQAVMAKSAPTNLKATYFSLIGAGGNFAYAIGPGIGGLLLTNLSINYLFLFLLFIVFAQFFALVQANKSYNLKISDSSSPPTINGIKKS</sequence>
<feature type="transmembrane region" description="Helical" evidence="7">
    <location>
        <begin position="109"/>
        <end position="134"/>
    </location>
</feature>
<evidence type="ECO:0000256" key="6">
    <source>
        <dbReference type="ARBA" id="ARBA00023136"/>
    </source>
</evidence>
<dbReference type="Proteomes" id="UP000053354">
    <property type="component" value="Chromosome"/>
</dbReference>
<evidence type="ECO:0000256" key="5">
    <source>
        <dbReference type="ARBA" id="ARBA00022989"/>
    </source>
</evidence>
<comment type="subcellular location">
    <subcellularLocation>
        <location evidence="1">Cell membrane</location>
        <topology evidence="1">Multi-pass membrane protein</topology>
    </subcellularLocation>
</comment>
<dbReference type="InterPro" id="IPR050171">
    <property type="entry name" value="MFS_Transporters"/>
</dbReference>
<feature type="transmembrane region" description="Helical" evidence="7">
    <location>
        <begin position="226"/>
        <end position="242"/>
    </location>
</feature>
<feature type="transmembrane region" description="Helical" evidence="7">
    <location>
        <begin position="12"/>
        <end position="35"/>
    </location>
</feature>
<dbReference type="InterPro" id="IPR020846">
    <property type="entry name" value="MFS_dom"/>
</dbReference>
<dbReference type="Pfam" id="PF07690">
    <property type="entry name" value="MFS_1"/>
    <property type="match status" value="1"/>
</dbReference>